<evidence type="ECO:0000256" key="6">
    <source>
        <dbReference type="ARBA" id="ARBA00023004"/>
    </source>
</evidence>
<comment type="function">
    <text evidence="1 7">Rubredoxin is a small nonheme, iron protein lacking acid-labile sulfide. Its single Fe, chelated to 4 Cys, functions as an electron acceptor and may also stabilize the conformation of the molecule.</text>
</comment>
<evidence type="ECO:0000256" key="7">
    <source>
        <dbReference type="PIRNR" id="PIRNR000071"/>
    </source>
</evidence>
<dbReference type="GO" id="GO:0043448">
    <property type="term" value="P:alkane catabolic process"/>
    <property type="evidence" value="ECO:0007669"/>
    <property type="project" value="TreeGrafter"/>
</dbReference>
<dbReference type="EMBL" id="JAIOUQ010000016">
    <property type="protein sequence ID" value="MBZ2166917.1"/>
    <property type="molecule type" value="Genomic_DNA"/>
</dbReference>
<evidence type="ECO:0000256" key="2">
    <source>
        <dbReference type="ARBA" id="ARBA00005337"/>
    </source>
</evidence>
<reference evidence="11" key="1">
    <citation type="journal article" date="2022" name="Microbiol. Resour. Announc.">
        <title>Draft Genome Sequence of a Methanogenic Archaeon from West Spitsbergen Permafrost.</title>
        <authorList>
            <person name="Trubitsyn V."/>
            <person name="Rivkina E."/>
            <person name="Shcherbakova V."/>
        </authorList>
    </citation>
    <scope>NUCLEOTIDE SEQUENCE [LARGE SCALE GENOMIC DNA]</scope>
    <source>
        <strain evidence="11">VT</strain>
    </source>
</reference>
<protein>
    <recommendedName>
        <fullName evidence="7">Rubredoxin</fullName>
    </recommendedName>
</protein>
<keyword evidence="11" id="KW-1185">Reference proteome</keyword>
<feature type="domain" description="Rubredoxin-like" evidence="9">
    <location>
        <begin position="1"/>
        <end position="52"/>
    </location>
</feature>
<dbReference type="InterPro" id="IPR024935">
    <property type="entry name" value="Rubredoxin_dom"/>
</dbReference>
<dbReference type="SUPFAM" id="SSF57802">
    <property type="entry name" value="Rubredoxin-like"/>
    <property type="match status" value="1"/>
</dbReference>
<dbReference type="AlphaFoldDB" id="A0A8T5UXA5"/>
<sequence length="52" mass="5922">MKKYKCKVCGYIYDPEAGEPRKDTAPGTPFDDLKNNWRCPQCGAGLNRFIPK</sequence>
<dbReference type="PIRSF" id="PIRSF000071">
    <property type="entry name" value="Rubredoxin"/>
    <property type="match status" value="1"/>
</dbReference>
<dbReference type="GO" id="GO:0005506">
    <property type="term" value="F:iron ion binding"/>
    <property type="evidence" value="ECO:0007669"/>
    <property type="project" value="InterPro"/>
</dbReference>
<organism evidence="10 11">
    <name type="scientific">Methanobacterium spitsbergense</name>
    <dbReference type="NCBI Taxonomy" id="2874285"/>
    <lineage>
        <taxon>Archaea</taxon>
        <taxon>Methanobacteriati</taxon>
        <taxon>Methanobacteriota</taxon>
        <taxon>Methanomada group</taxon>
        <taxon>Methanobacteria</taxon>
        <taxon>Methanobacteriales</taxon>
        <taxon>Methanobacteriaceae</taxon>
        <taxon>Methanobacterium</taxon>
    </lineage>
</organism>
<dbReference type="PANTHER" id="PTHR47627:SF1">
    <property type="entry name" value="RUBREDOXIN-1-RELATED"/>
    <property type="match status" value="1"/>
</dbReference>
<feature type="binding site" evidence="8">
    <location>
        <position position="9"/>
    </location>
    <ligand>
        <name>Fe cation</name>
        <dbReference type="ChEBI" id="CHEBI:24875"/>
    </ligand>
</feature>
<keyword evidence="5 7" id="KW-0249">Electron transport</keyword>
<dbReference type="Gene3D" id="2.20.28.10">
    <property type="match status" value="1"/>
</dbReference>
<dbReference type="FunFam" id="2.20.28.10:FF:000001">
    <property type="entry name" value="Rubredoxin"/>
    <property type="match status" value="1"/>
</dbReference>
<dbReference type="PRINTS" id="PR00163">
    <property type="entry name" value="RUBREDOXIN"/>
</dbReference>
<dbReference type="InterPro" id="IPR050526">
    <property type="entry name" value="Rubredoxin_ET"/>
</dbReference>
<dbReference type="RefSeq" id="WP_223792458.1">
    <property type="nucleotide sequence ID" value="NZ_JAIOUQ010000016.1"/>
</dbReference>
<evidence type="ECO:0000256" key="5">
    <source>
        <dbReference type="ARBA" id="ARBA00022982"/>
    </source>
</evidence>
<comment type="cofactor">
    <cofactor evidence="7 8">
        <name>Fe(3+)</name>
        <dbReference type="ChEBI" id="CHEBI:29034"/>
    </cofactor>
    <text evidence="7 8">Binds 1 Fe(3+) ion per subunit.</text>
</comment>
<evidence type="ECO:0000256" key="3">
    <source>
        <dbReference type="ARBA" id="ARBA00022448"/>
    </source>
</evidence>
<keyword evidence="6 7" id="KW-0408">Iron</keyword>
<evidence type="ECO:0000313" key="11">
    <source>
        <dbReference type="Proteomes" id="UP000825933"/>
    </source>
</evidence>
<evidence type="ECO:0000313" key="10">
    <source>
        <dbReference type="EMBL" id="MBZ2166917.1"/>
    </source>
</evidence>
<dbReference type="InterPro" id="IPR018527">
    <property type="entry name" value="Rubredoxin_Fe_BS"/>
</dbReference>
<evidence type="ECO:0000256" key="8">
    <source>
        <dbReference type="PIRSR" id="PIRSR000071-1"/>
    </source>
</evidence>
<dbReference type="PROSITE" id="PS00202">
    <property type="entry name" value="RUBREDOXIN"/>
    <property type="match status" value="1"/>
</dbReference>
<dbReference type="Pfam" id="PF00301">
    <property type="entry name" value="Rubredoxin"/>
    <property type="match status" value="1"/>
</dbReference>
<comment type="caution">
    <text evidence="10">The sequence shown here is derived from an EMBL/GenBank/DDBJ whole genome shotgun (WGS) entry which is preliminary data.</text>
</comment>
<comment type="similarity">
    <text evidence="2 7">Belongs to the rubredoxin family.</text>
</comment>
<dbReference type="PANTHER" id="PTHR47627">
    <property type="entry name" value="RUBREDOXIN"/>
    <property type="match status" value="1"/>
</dbReference>
<keyword evidence="4 7" id="KW-0479">Metal-binding</keyword>
<gene>
    <name evidence="10" type="ORF">K8N75_12810</name>
</gene>
<dbReference type="PROSITE" id="PS50903">
    <property type="entry name" value="RUBREDOXIN_LIKE"/>
    <property type="match status" value="1"/>
</dbReference>
<feature type="binding site" evidence="8">
    <location>
        <position position="39"/>
    </location>
    <ligand>
        <name>Fe cation</name>
        <dbReference type="ChEBI" id="CHEBI:24875"/>
    </ligand>
</feature>
<feature type="binding site" evidence="8">
    <location>
        <position position="6"/>
    </location>
    <ligand>
        <name>Fe cation</name>
        <dbReference type="ChEBI" id="CHEBI:24875"/>
    </ligand>
</feature>
<dbReference type="Proteomes" id="UP000825933">
    <property type="component" value="Unassembled WGS sequence"/>
</dbReference>
<feature type="binding site" evidence="8">
    <location>
        <position position="42"/>
    </location>
    <ligand>
        <name>Fe cation</name>
        <dbReference type="ChEBI" id="CHEBI:24875"/>
    </ligand>
</feature>
<evidence type="ECO:0000256" key="1">
    <source>
        <dbReference type="ARBA" id="ARBA00002360"/>
    </source>
</evidence>
<name>A0A8T5UXA5_9EURY</name>
<dbReference type="InterPro" id="IPR024934">
    <property type="entry name" value="Rubredoxin-like_dom"/>
</dbReference>
<evidence type="ECO:0000256" key="4">
    <source>
        <dbReference type="ARBA" id="ARBA00022723"/>
    </source>
</evidence>
<accession>A0A8T5UXA5</accession>
<evidence type="ECO:0000259" key="9">
    <source>
        <dbReference type="PROSITE" id="PS50903"/>
    </source>
</evidence>
<keyword evidence="3 7" id="KW-0813">Transport</keyword>
<dbReference type="InterPro" id="IPR024922">
    <property type="entry name" value="Rubredoxin"/>
</dbReference>
<dbReference type="CDD" id="cd00730">
    <property type="entry name" value="rubredoxin"/>
    <property type="match status" value="1"/>
</dbReference>
<dbReference type="GO" id="GO:0009055">
    <property type="term" value="F:electron transfer activity"/>
    <property type="evidence" value="ECO:0007669"/>
    <property type="project" value="InterPro"/>
</dbReference>
<proteinExistence type="inferred from homology"/>